<name>A0A0A9EUH2_ARUDO</name>
<dbReference type="EMBL" id="GBRH01196365">
    <property type="protein sequence ID" value="JAE01531.1"/>
    <property type="molecule type" value="Transcribed_RNA"/>
</dbReference>
<protein>
    <submittedName>
        <fullName evidence="1">Uncharacterized protein</fullName>
    </submittedName>
</protein>
<dbReference type="AlphaFoldDB" id="A0A0A9EUH2"/>
<accession>A0A0A9EUH2</accession>
<evidence type="ECO:0000313" key="1">
    <source>
        <dbReference type="EMBL" id="JAE01531.1"/>
    </source>
</evidence>
<organism evidence="1">
    <name type="scientific">Arundo donax</name>
    <name type="common">Giant reed</name>
    <name type="synonym">Donax arundinaceus</name>
    <dbReference type="NCBI Taxonomy" id="35708"/>
    <lineage>
        <taxon>Eukaryota</taxon>
        <taxon>Viridiplantae</taxon>
        <taxon>Streptophyta</taxon>
        <taxon>Embryophyta</taxon>
        <taxon>Tracheophyta</taxon>
        <taxon>Spermatophyta</taxon>
        <taxon>Magnoliopsida</taxon>
        <taxon>Liliopsida</taxon>
        <taxon>Poales</taxon>
        <taxon>Poaceae</taxon>
        <taxon>PACMAD clade</taxon>
        <taxon>Arundinoideae</taxon>
        <taxon>Arundineae</taxon>
        <taxon>Arundo</taxon>
    </lineage>
</organism>
<sequence>MLKTFYINQITREKVWRISDENMVDFSN</sequence>
<reference evidence="1" key="1">
    <citation type="submission" date="2014-09" db="EMBL/GenBank/DDBJ databases">
        <authorList>
            <person name="Magalhaes I.L.F."/>
            <person name="Oliveira U."/>
            <person name="Santos F.R."/>
            <person name="Vidigal T.H.D.A."/>
            <person name="Brescovit A.D."/>
            <person name="Santos A.J."/>
        </authorList>
    </citation>
    <scope>NUCLEOTIDE SEQUENCE</scope>
    <source>
        <tissue evidence="1">Shoot tissue taken approximately 20 cm above the soil surface</tissue>
    </source>
</reference>
<proteinExistence type="predicted"/>
<reference evidence="1" key="2">
    <citation type="journal article" date="2015" name="Data Brief">
        <title>Shoot transcriptome of the giant reed, Arundo donax.</title>
        <authorList>
            <person name="Barrero R.A."/>
            <person name="Guerrero F.D."/>
            <person name="Moolhuijzen P."/>
            <person name="Goolsby J.A."/>
            <person name="Tidwell J."/>
            <person name="Bellgard S.E."/>
            <person name="Bellgard M.I."/>
        </authorList>
    </citation>
    <scope>NUCLEOTIDE SEQUENCE</scope>
    <source>
        <tissue evidence="1">Shoot tissue taken approximately 20 cm above the soil surface</tissue>
    </source>
</reference>